<dbReference type="PROSITE" id="PS00028">
    <property type="entry name" value="ZINC_FINGER_C2H2_1"/>
    <property type="match status" value="2"/>
</dbReference>
<dbReference type="GO" id="GO:0003676">
    <property type="term" value="F:nucleic acid binding"/>
    <property type="evidence" value="ECO:0007669"/>
    <property type="project" value="InterPro"/>
</dbReference>
<evidence type="ECO:0000256" key="1">
    <source>
        <dbReference type="ARBA" id="ARBA00004496"/>
    </source>
</evidence>
<dbReference type="InterPro" id="IPR040025">
    <property type="entry name" value="Znf622/Rei1/Reh1"/>
</dbReference>
<evidence type="ECO:0000313" key="11">
    <source>
        <dbReference type="EMBL" id="SVE76390.1"/>
    </source>
</evidence>
<dbReference type="InterPro" id="IPR022755">
    <property type="entry name" value="Znf_C2H2_jaz"/>
</dbReference>
<dbReference type="Pfam" id="PF12756">
    <property type="entry name" value="zf-C2H2_2"/>
    <property type="match status" value="1"/>
</dbReference>
<dbReference type="SMART" id="SM00355">
    <property type="entry name" value="ZnF_C2H2"/>
    <property type="match status" value="4"/>
</dbReference>
<evidence type="ECO:0000256" key="7">
    <source>
        <dbReference type="ARBA" id="ARBA00022833"/>
    </source>
</evidence>
<dbReference type="InterPro" id="IPR003604">
    <property type="entry name" value="Matrin/U1-like-C_Znf_C2H2"/>
</dbReference>
<dbReference type="GO" id="GO:0005737">
    <property type="term" value="C:cytoplasm"/>
    <property type="evidence" value="ECO:0007669"/>
    <property type="project" value="UniProtKB-SubCell"/>
</dbReference>
<comment type="similarity">
    <text evidence="8">Belongs to the REI1 family.</text>
</comment>
<dbReference type="PANTHER" id="PTHR13182">
    <property type="entry name" value="ZINC FINGER PROTEIN 622"/>
    <property type="match status" value="1"/>
</dbReference>
<dbReference type="SMART" id="SM00451">
    <property type="entry name" value="ZnF_U1"/>
    <property type="match status" value="2"/>
</dbReference>
<proteinExistence type="evidence at transcript level"/>
<evidence type="ECO:0000256" key="9">
    <source>
        <dbReference type="SAM" id="MobiDB-lite"/>
    </source>
</evidence>
<keyword evidence="3" id="KW-0690">Ribosome biogenesis</keyword>
<protein>
    <submittedName>
        <fullName evidence="11">EOG090X06E3</fullName>
    </submittedName>
</protein>
<dbReference type="GO" id="GO:0042273">
    <property type="term" value="P:ribosomal large subunit biogenesis"/>
    <property type="evidence" value="ECO:0007669"/>
    <property type="project" value="UniProtKB-ARBA"/>
</dbReference>
<evidence type="ECO:0000256" key="3">
    <source>
        <dbReference type="ARBA" id="ARBA00022517"/>
    </source>
</evidence>
<dbReference type="InterPro" id="IPR041661">
    <property type="entry name" value="ZN622/Rei1/Reh1_Znf-C2H2"/>
</dbReference>
<dbReference type="SUPFAM" id="SSF57667">
    <property type="entry name" value="beta-beta-alpha zinc fingers"/>
    <property type="match status" value="2"/>
</dbReference>
<reference evidence="11" key="1">
    <citation type="submission" date="2018-08" db="EMBL/GenBank/DDBJ databases">
        <authorList>
            <person name="Cornetti L."/>
        </authorList>
    </citation>
    <scope>NUCLEOTIDE SEQUENCE</scope>
    <source>
        <strain evidence="11">FI-G-95-1_INB4-1</strain>
    </source>
</reference>
<gene>
    <name evidence="11" type="primary">EOG090X06E3</name>
</gene>
<keyword evidence="5" id="KW-0677">Repeat</keyword>
<dbReference type="GO" id="GO:0030687">
    <property type="term" value="C:preribosome, large subunit precursor"/>
    <property type="evidence" value="ECO:0007669"/>
    <property type="project" value="TreeGrafter"/>
</dbReference>
<evidence type="ECO:0000256" key="8">
    <source>
        <dbReference type="ARBA" id="ARBA00034126"/>
    </source>
</evidence>
<keyword evidence="2" id="KW-0963">Cytoplasm</keyword>
<dbReference type="Gene3D" id="3.30.160.60">
    <property type="entry name" value="Classic Zinc Finger"/>
    <property type="match status" value="1"/>
</dbReference>
<feature type="compositionally biased region" description="Acidic residues" evidence="9">
    <location>
        <begin position="131"/>
        <end position="144"/>
    </location>
</feature>
<keyword evidence="7" id="KW-0862">Zinc</keyword>
<evidence type="ECO:0000259" key="10">
    <source>
        <dbReference type="PROSITE" id="PS00028"/>
    </source>
</evidence>
<sequence>MRNLVPEKMMTFTCISCHVAFKEPNIQREHYKTDWHRYNLKRKVVDLPPVTAEVFQQRVLEQRAQANQQEASKSLTPYCNYCKKKFGSEKSYENHLPSKKHQDNILNGPKSVNKKPENSDSAENEVARNEEVEEEDDSDEWEDDDEAIPVTSCLFCNHKSDSLESSLKHMSSEHSFFIPDFEYVVDVEGMVTYLGERVGQGHICTWCGHLGRQFPSTEAVQKHMLDKGHCKMFHEGEVLLEYSDFYDFSTSYPDGGDANEEVEPNVINDSGFELVLPSGSTIGHRSLNRYYRQKLNPNPRPVPTRAAIQHGNYFKALGWTTSTKEIVEKKVRDITFMRKLFLKNQLGVSVKANKLQKHFRRQVDM</sequence>
<accession>A0A4Y7M3R5</accession>
<feature type="domain" description="C2H2-type" evidence="10">
    <location>
        <begin position="79"/>
        <end position="101"/>
    </location>
</feature>
<dbReference type="GO" id="GO:0008270">
    <property type="term" value="F:zinc ion binding"/>
    <property type="evidence" value="ECO:0007669"/>
    <property type="project" value="UniProtKB-KW"/>
</dbReference>
<evidence type="ECO:0000256" key="2">
    <source>
        <dbReference type="ARBA" id="ARBA00022490"/>
    </source>
</evidence>
<dbReference type="InterPro" id="IPR036236">
    <property type="entry name" value="Znf_C2H2_sf"/>
</dbReference>
<name>A0A4Y7M3R5_9CRUS</name>
<keyword evidence="4" id="KW-0479">Metal-binding</keyword>
<comment type="subcellular location">
    <subcellularLocation>
        <location evidence="1">Cytoplasm</location>
    </subcellularLocation>
</comment>
<dbReference type="InterPro" id="IPR013087">
    <property type="entry name" value="Znf_C2H2_type"/>
</dbReference>
<organism evidence="11">
    <name type="scientific">Daphnia longispina</name>
    <dbReference type="NCBI Taxonomy" id="42846"/>
    <lineage>
        <taxon>Eukaryota</taxon>
        <taxon>Metazoa</taxon>
        <taxon>Ecdysozoa</taxon>
        <taxon>Arthropoda</taxon>
        <taxon>Crustacea</taxon>
        <taxon>Branchiopoda</taxon>
        <taxon>Diplostraca</taxon>
        <taxon>Cladocera</taxon>
        <taxon>Anomopoda</taxon>
        <taxon>Daphniidae</taxon>
        <taxon>Daphnia</taxon>
    </lineage>
</organism>
<feature type="domain" description="C2H2-type" evidence="10">
    <location>
        <begin position="14"/>
        <end position="36"/>
    </location>
</feature>
<keyword evidence="6" id="KW-0863">Zinc-finger</keyword>
<evidence type="ECO:0000256" key="5">
    <source>
        <dbReference type="ARBA" id="ARBA00022737"/>
    </source>
</evidence>
<dbReference type="AlphaFoldDB" id="A0A4Y7M3R5"/>
<evidence type="ECO:0000256" key="6">
    <source>
        <dbReference type="ARBA" id="ARBA00022771"/>
    </source>
</evidence>
<dbReference type="Pfam" id="PF12171">
    <property type="entry name" value="zf-C2H2_jaz"/>
    <property type="match status" value="1"/>
</dbReference>
<dbReference type="EMBL" id="LR006771">
    <property type="protein sequence ID" value="SVE76390.1"/>
    <property type="molecule type" value="mRNA"/>
</dbReference>
<dbReference type="PANTHER" id="PTHR13182:SF8">
    <property type="entry name" value="CYTOPLASMIC 60S SUBUNIT BIOGENESIS FACTOR ZNF622"/>
    <property type="match status" value="1"/>
</dbReference>
<feature type="region of interest" description="Disordered" evidence="9">
    <location>
        <begin position="93"/>
        <end position="144"/>
    </location>
</feature>
<evidence type="ECO:0000256" key="4">
    <source>
        <dbReference type="ARBA" id="ARBA00022723"/>
    </source>
</evidence>